<feature type="compositionally biased region" description="Polar residues" evidence="1">
    <location>
        <begin position="344"/>
        <end position="361"/>
    </location>
</feature>
<feature type="compositionally biased region" description="Basic and acidic residues" evidence="1">
    <location>
        <begin position="15"/>
        <end position="24"/>
    </location>
</feature>
<comment type="caution">
    <text evidence="2">The sequence shown here is derived from an EMBL/GenBank/DDBJ whole genome shotgun (WGS) entry which is preliminary data.</text>
</comment>
<proteinExistence type="predicted"/>
<feature type="compositionally biased region" description="Low complexity" evidence="1">
    <location>
        <begin position="421"/>
        <end position="489"/>
    </location>
</feature>
<feature type="region of interest" description="Disordered" evidence="1">
    <location>
        <begin position="344"/>
        <end position="538"/>
    </location>
</feature>
<evidence type="ECO:0000313" key="3">
    <source>
        <dbReference type="Proteomes" id="UP001213000"/>
    </source>
</evidence>
<sequence length="538" mass="58901">MGRKSCLSSKRSAHRTSDIVKNNDFEDPEPAGILEDQDEVEGYEYAHAVASPPKKGRQADSKALVQVLESLPESKPTAMAAPKLRNCIKNADLGDPLQQNRAWQRNFVPLLMLWVGAQEDPWIQDETPLKDALLAIRRAMIGPDFELTHTGKGYVEVGKALQQLCDGWRTHFGSMAFCALHIYWEEEGITTYDERVAWATAALVDKRHLYREIDSKTNNKIIYQIFAFHLSVTDGVAWLPGLESPFRDHQPRRALVMSATVLHCAVKMWAGHHIVNNAAATDGTGVIQFIPQLGKGNTLTTFYSNFSAVQYSASTATLLESVQRLVSYNRMEKIINDAAEFNQMKRSSPSQDNNQPVQNADSGLICLDDGDGPSDNDNDNDKYGHNDINYLNDDDDNEPLPATRSHRKSSPNDLLPKRHSSTASHQSSCSSSSSAPSSSAHSMPAATTHHASAAAHHHQSATATATRHWTSAAASATRHHTSAAVTSAHPSNRNLTITQQSSVGANDQGKSRKEGKPRKGSKAANKATQKASKKLVQG</sequence>
<feature type="compositionally biased region" description="Polar residues" evidence="1">
    <location>
        <begin position="1"/>
        <end position="10"/>
    </location>
</feature>
<gene>
    <name evidence="2" type="ORF">NP233_g8616</name>
</gene>
<feature type="compositionally biased region" description="Polar residues" evidence="1">
    <location>
        <begin position="490"/>
        <end position="505"/>
    </location>
</feature>
<feature type="region of interest" description="Disordered" evidence="1">
    <location>
        <begin position="1"/>
        <end position="32"/>
    </location>
</feature>
<feature type="compositionally biased region" description="Acidic residues" evidence="1">
    <location>
        <begin position="368"/>
        <end position="378"/>
    </location>
</feature>
<organism evidence="2 3">
    <name type="scientific">Leucocoprinus birnbaumii</name>
    <dbReference type="NCBI Taxonomy" id="56174"/>
    <lineage>
        <taxon>Eukaryota</taxon>
        <taxon>Fungi</taxon>
        <taxon>Dikarya</taxon>
        <taxon>Basidiomycota</taxon>
        <taxon>Agaricomycotina</taxon>
        <taxon>Agaricomycetes</taxon>
        <taxon>Agaricomycetidae</taxon>
        <taxon>Agaricales</taxon>
        <taxon>Agaricineae</taxon>
        <taxon>Agaricaceae</taxon>
        <taxon>Leucocoprinus</taxon>
    </lineage>
</organism>
<dbReference type="AlphaFoldDB" id="A0AAD5YMZ2"/>
<name>A0AAD5YMZ2_9AGAR</name>
<reference evidence="2" key="1">
    <citation type="submission" date="2022-07" db="EMBL/GenBank/DDBJ databases">
        <title>Genome Sequence of Leucocoprinus birnbaumii.</title>
        <authorList>
            <person name="Buettner E."/>
        </authorList>
    </citation>
    <scope>NUCLEOTIDE SEQUENCE</scope>
    <source>
        <strain evidence="2">VT141</strain>
    </source>
</reference>
<keyword evidence="3" id="KW-1185">Reference proteome</keyword>
<dbReference type="Proteomes" id="UP001213000">
    <property type="component" value="Unassembled WGS sequence"/>
</dbReference>
<evidence type="ECO:0000313" key="2">
    <source>
        <dbReference type="EMBL" id="KAJ3563934.1"/>
    </source>
</evidence>
<protein>
    <submittedName>
        <fullName evidence="2">Uncharacterized protein</fullName>
    </submittedName>
</protein>
<accession>A0AAD5YMZ2</accession>
<dbReference type="EMBL" id="JANIEX010000709">
    <property type="protein sequence ID" value="KAJ3563934.1"/>
    <property type="molecule type" value="Genomic_DNA"/>
</dbReference>
<evidence type="ECO:0000256" key="1">
    <source>
        <dbReference type="SAM" id="MobiDB-lite"/>
    </source>
</evidence>